<sequence length="99" mass="12117">MSRKRKSYSPEKDELPDEFFELEEPEPWWREEGTLYNFPKDYGRKNDLFTLKIRANERFQKFGGHRMYVGGWVKYVDYCHLKTQQDVDDMLERTKGVRE</sequence>
<dbReference type="Proteomes" id="UP001454036">
    <property type="component" value="Unassembled WGS sequence"/>
</dbReference>
<organism evidence="1 2">
    <name type="scientific">Lithospermum erythrorhizon</name>
    <name type="common">Purple gromwell</name>
    <name type="synonym">Lithospermum officinale var. erythrorhizon</name>
    <dbReference type="NCBI Taxonomy" id="34254"/>
    <lineage>
        <taxon>Eukaryota</taxon>
        <taxon>Viridiplantae</taxon>
        <taxon>Streptophyta</taxon>
        <taxon>Embryophyta</taxon>
        <taxon>Tracheophyta</taxon>
        <taxon>Spermatophyta</taxon>
        <taxon>Magnoliopsida</taxon>
        <taxon>eudicotyledons</taxon>
        <taxon>Gunneridae</taxon>
        <taxon>Pentapetalae</taxon>
        <taxon>asterids</taxon>
        <taxon>lamiids</taxon>
        <taxon>Boraginales</taxon>
        <taxon>Boraginaceae</taxon>
        <taxon>Boraginoideae</taxon>
        <taxon>Lithospermeae</taxon>
        <taxon>Lithospermum</taxon>
    </lineage>
</organism>
<dbReference type="EMBL" id="BAABME010005987">
    <property type="protein sequence ID" value="GAA0167162.1"/>
    <property type="molecule type" value="Genomic_DNA"/>
</dbReference>
<name>A0AAV3QW07_LITER</name>
<dbReference type="AlphaFoldDB" id="A0AAV3QW07"/>
<keyword evidence="2" id="KW-1185">Reference proteome</keyword>
<comment type="caution">
    <text evidence="1">The sequence shown here is derived from an EMBL/GenBank/DDBJ whole genome shotgun (WGS) entry which is preliminary data.</text>
</comment>
<proteinExistence type="predicted"/>
<gene>
    <name evidence="1" type="ORF">LIER_22155</name>
</gene>
<evidence type="ECO:0000313" key="2">
    <source>
        <dbReference type="Proteomes" id="UP001454036"/>
    </source>
</evidence>
<protein>
    <submittedName>
        <fullName evidence="1">Uncharacterized protein</fullName>
    </submittedName>
</protein>
<evidence type="ECO:0000313" key="1">
    <source>
        <dbReference type="EMBL" id="GAA0167162.1"/>
    </source>
</evidence>
<reference evidence="1 2" key="1">
    <citation type="submission" date="2024-01" db="EMBL/GenBank/DDBJ databases">
        <title>The complete chloroplast genome sequence of Lithospermum erythrorhizon: insights into the phylogenetic relationship among Boraginaceae species and the maternal lineages of purple gromwells.</title>
        <authorList>
            <person name="Okada T."/>
            <person name="Watanabe K."/>
        </authorList>
    </citation>
    <scope>NUCLEOTIDE SEQUENCE [LARGE SCALE GENOMIC DNA]</scope>
</reference>
<accession>A0AAV3QW07</accession>